<feature type="region of interest" description="Disordered" evidence="1">
    <location>
        <begin position="1"/>
        <end position="25"/>
    </location>
</feature>
<dbReference type="AlphaFoldDB" id="A0A2K0UJD5"/>
<accession>A0A2K0UJD5</accession>
<proteinExistence type="predicted"/>
<evidence type="ECO:0000256" key="1">
    <source>
        <dbReference type="SAM" id="MobiDB-lite"/>
    </source>
</evidence>
<sequence length="59" mass="5985">MNPGASAAASGPSEAPRSPRSAAPSLARAVRLELQPRLASPPITAVALRLAPTCWALLP</sequence>
<evidence type="ECO:0000313" key="2">
    <source>
        <dbReference type="EMBL" id="PNP57901.1"/>
    </source>
</evidence>
<protein>
    <submittedName>
        <fullName evidence="2">Uncharacterized protein</fullName>
    </submittedName>
</protein>
<gene>
    <name evidence="2" type="ORF">THARTR1_02059</name>
</gene>
<comment type="caution">
    <text evidence="2">The sequence shown here is derived from an EMBL/GenBank/DDBJ whole genome shotgun (WGS) entry which is preliminary data.</text>
</comment>
<dbReference type="Proteomes" id="UP000236290">
    <property type="component" value="Unassembled WGS sequence"/>
</dbReference>
<reference evidence="2 3" key="1">
    <citation type="submission" date="2017-02" db="EMBL/GenBank/DDBJ databases">
        <title>Genomes of Trichoderma spp. with biocontrol activity.</title>
        <authorList>
            <person name="Gardiner D."/>
            <person name="Kazan K."/>
            <person name="Vos C."/>
            <person name="Harvey P."/>
        </authorList>
    </citation>
    <scope>NUCLEOTIDE SEQUENCE [LARGE SCALE GENOMIC DNA]</scope>
    <source>
        <strain evidence="2 3">Tr1</strain>
    </source>
</reference>
<dbReference type="EMBL" id="MTYI01000023">
    <property type="protein sequence ID" value="PNP57901.1"/>
    <property type="molecule type" value="Genomic_DNA"/>
</dbReference>
<name>A0A2K0UJD5_TRIHA</name>
<evidence type="ECO:0000313" key="3">
    <source>
        <dbReference type="Proteomes" id="UP000236290"/>
    </source>
</evidence>
<organism evidence="2 3">
    <name type="scientific">Trichoderma harzianum</name>
    <name type="common">Hypocrea lixii</name>
    <dbReference type="NCBI Taxonomy" id="5544"/>
    <lineage>
        <taxon>Eukaryota</taxon>
        <taxon>Fungi</taxon>
        <taxon>Dikarya</taxon>
        <taxon>Ascomycota</taxon>
        <taxon>Pezizomycotina</taxon>
        <taxon>Sordariomycetes</taxon>
        <taxon>Hypocreomycetidae</taxon>
        <taxon>Hypocreales</taxon>
        <taxon>Hypocreaceae</taxon>
        <taxon>Trichoderma</taxon>
    </lineage>
</organism>